<evidence type="ECO:0000256" key="3">
    <source>
        <dbReference type="ARBA" id="ARBA00022630"/>
    </source>
</evidence>
<sequence>MTPKDKNSKIIIVGAGVYGLSTALSLLEDGFQDVHIFDKNDYLVQKYSYFNGCDSASSDMNKIFRASYGSQTHYQKMSLISRDKFLQWNKQIAEENWEGGSPIYINSGNTHMSDLNELPLFERETLKRMGHDGSAIDINDPQAVEKATKKGLSARAVDPFDAKGKGIKLQGVLDTTGGIMIAEKCCRWVLELCRRVGGDRLHLHLGKLIGEVEHLLTTSGSGGEKKKCLGIKTKDGKCHFAPLTCIFAGAWLSQIVPEANEKVEATGGTVCICKVDSKGALEEYSEKTFPSWTYKMRDGAMGGLYGFPITHDGYMKIGYRGLKWINPKEGVNSKVKTAHTIDKETNVPLFGLLRIKNLIKKFIPEIQSITLTRLCWYSDTSDNDFLITYCPHYDDDTLFVGAGDSGHAFMMLGSIGPVIKDIILKQGDDFLQNLFSWEREREQLNEINLGLADPRALSNLKMATPHDWSIYPKSHL</sequence>
<dbReference type="Gene3D" id="3.50.50.60">
    <property type="entry name" value="FAD/NAD(P)-binding domain"/>
    <property type="match status" value="1"/>
</dbReference>
<dbReference type="InterPro" id="IPR006076">
    <property type="entry name" value="FAD-dep_OxRdtase"/>
</dbReference>
<dbReference type="GO" id="GO:0008115">
    <property type="term" value="F:sarcosine oxidase activity"/>
    <property type="evidence" value="ECO:0007669"/>
    <property type="project" value="TreeGrafter"/>
</dbReference>
<protein>
    <submittedName>
        <fullName evidence="7">CYFA0S37e00188g1_1</fullName>
    </submittedName>
    <submittedName>
        <fullName evidence="8">L-pipecolate oxidase</fullName>
    </submittedName>
</protein>
<dbReference type="OrthoDB" id="2219495at2759"/>
<keyword evidence="5" id="KW-0560">Oxidoreductase</keyword>
<dbReference type="AlphaFoldDB" id="A0A061BCP4"/>
<dbReference type="OMA" id="SQTRLCW"/>
<dbReference type="STRING" id="36022.A0A061BCP4"/>
<comment type="similarity">
    <text evidence="2">Belongs to the MSOX/MTOX family.</text>
</comment>
<dbReference type="InterPro" id="IPR036188">
    <property type="entry name" value="FAD/NAD-bd_sf"/>
</dbReference>
<dbReference type="EMBL" id="LK052922">
    <property type="protein sequence ID" value="CDR47748.1"/>
    <property type="molecule type" value="Genomic_DNA"/>
</dbReference>
<reference evidence="9" key="2">
    <citation type="journal article" date="2017" name="Genome Announc.">
        <title>Genome sequences of Cyberlindnera fabianii 65, Pichia kudriavzevii 129, and Saccharomyces cerevisiae 131 isolated from fermented masau fruits in Zimbabwe.</title>
        <authorList>
            <person name="van Rijswijck I.M.H."/>
            <person name="Derks M.F.L."/>
            <person name="Abee T."/>
            <person name="de Ridder D."/>
            <person name="Smid E.J."/>
        </authorList>
    </citation>
    <scope>NUCLEOTIDE SEQUENCE [LARGE SCALE GENOMIC DNA]</scope>
    <source>
        <strain evidence="9">65</strain>
    </source>
</reference>
<dbReference type="SUPFAM" id="SSF54373">
    <property type="entry name" value="FAD-linked reductases, C-terminal domain"/>
    <property type="match status" value="1"/>
</dbReference>
<comment type="cofactor">
    <cofactor evidence="1">
        <name>FAD</name>
        <dbReference type="ChEBI" id="CHEBI:57692"/>
    </cofactor>
</comment>
<dbReference type="PANTHER" id="PTHR10961">
    <property type="entry name" value="PEROXISOMAL SARCOSINE OXIDASE"/>
    <property type="match status" value="1"/>
</dbReference>
<keyword evidence="9" id="KW-1185">Reference proteome</keyword>
<dbReference type="Pfam" id="PF01266">
    <property type="entry name" value="DAO"/>
    <property type="match status" value="1"/>
</dbReference>
<reference evidence="8" key="3">
    <citation type="submission" date="2017-01" db="EMBL/GenBank/DDBJ databases">
        <authorList>
            <person name="Mah S.A."/>
            <person name="Swanson W.J."/>
            <person name="Moy G.W."/>
            <person name="Vacquier V.D."/>
        </authorList>
    </citation>
    <scope>NUCLEOTIDE SEQUENCE [LARGE SCALE GENOMIC DNA]</scope>
    <source>
        <strain evidence="8">65</strain>
    </source>
</reference>
<keyword evidence="4" id="KW-0274">FAD</keyword>
<organism evidence="7">
    <name type="scientific">Cyberlindnera fabianii</name>
    <name type="common">Yeast</name>
    <name type="synonym">Hansenula fabianii</name>
    <dbReference type="NCBI Taxonomy" id="36022"/>
    <lineage>
        <taxon>Eukaryota</taxon>
        <taxon>Fungi</taxon>
        <taxon>Dikarya</taxon>
        <taxon>Ascomycota</taxon>
        <taxon>Saccharomycotina</taxon>
        <taxon>Saccharomycetes</taxon>
        <taxon>Phaffomycetales</taxon>
        <taxon>Phaffomycetaceae</taxon>
        <taxon>Cyberlindnera</taxon>
    </lineage>
</organism>
<evidence type="ECO:0000256" key="2">
    <source>
        <dbReference type="ARBA" id="ARBA00010989"/>
    </source>
</evidence>
<dbReference type="SUPFAM" id="SSF51905">
    <property type="entry name" value="FAD/NAD(P)-binding domain"/>
    <property type="match status" value="1"/>
</dbReference>
<gene>
    <name evidence="8" type="ORF">BON22_3594</name>
    <name evidence="7" type="ORF">CYFA0S_37e00188g</name>
</gene>
<proteinExistence type="inferred from homology"/>
<evidence type="ECO:0000313" key="9">
    <source>
        <dbReference type="Proteomes" id="UP000189513"/>
    </source>
</evidence>
<evidence type="ECO:0000313" key="7">
    <source>
        <dbReference type="EMBL" id="CDR47748.1"/>
    </source>
</evidence>
<evidence type="ECO:0000256" key="1">
    <source>
        <dbReference type="ARBA" id="ARBA00001974"/>
    </source>
</evidence>
<accession>A0A061BCP4</accession>
<dbReference type="VEuPathDB" id="FungiDB:BON22_3594"/>
<name>A0A061BCP4_CYBFA</name>
<dbReference type="PANTHER" id="PTHR10961:SF15">
    <property type="entry name" value="FAD DEPENDENT OXIDOREDUCTASE DOMAIN-CONTAINING PROTEIN"/>
    <property type="match status" value="1"/>
</dbReference>
<evidence type="ECO:0000256" key="5">
    <source>
        <dbReference type="ARBA" id="ARBA00023002"/>
    </source>
</evidence>
<reference evidence="7" key="1">
    <citation type="journal article" date="2014" name="Genome Announc.">
        <title>Genome sequence of the yeast Cyberlindnera fabianii (Hansenula fabianii).</title>
        <authorList>
            <person name="Freel K.C."/>
            <person name="Sarilar V."/>
            <person name="Neuveglise C."/>
            <person name="Devillers H."/>
            <person name="Friedrich A."/>
            <person name="Schacherer J."/>
        </authorList>
    </citation>
    <scope>NUCLEOTIDE SEQUENCE</scope>
    <source>
        <strain evidence="7">YJS4271</strain>
    </source>
</reference>
<evidence type="ECO:0000313" key="8">
    <source>
        <dbReference type="EMBL" id="ONH66776.1"/>
    </source>
</evidence>
<dbReference type="Proteomes" id="UP000189513">
    <property type="component" value="Unassembled WGS sequence"/>
</dbReference>
<evidence type="ECO:0000256" key="4">
    <source>
        <dbReference type="ARBA" id="ARBA00022827"/>
    </source>
</evidence>
<dbReference type="InterPro" id="IPR045170">
    <property type="entry name" value="MTOX"/>
</dbReference>
<feature type="domain" description="FAD dependent oxidoreductase" evidence="6">
    <location>
        <begin position="9"/>
        <end position="416"/>
    </location>
</feature>
<keyword evidence="3" id="KW-0285">Flavoprotein</keyword>
<dbReference type="Gene3D" id="3.30.9.10">
    <property type="entry name" value="D-Amino Acid Oxidase, subunit A, domain 2"/>
    <property type="match status" value="1"/>
</dbReference>
<evidence type="ECO:0000259" key="6">
    <source>
        <dbReference type="Pfam" id="PF01266"/>
    </source>
</evidence>
<dbReference type="EMBL" id="MPUK01000006">
    <property type="protein sequence ID" value="ONH66776.1"/>
    <property type="molecule type" value="Genomic_DNA"/>
</dbReference>
<dbReference type="GO" id="GO:0050660">
    <property type="term" value="F:flavin adenine dinucleotide binding"/>
    <property type="evidence" value="ECO:0007669"/>
    <property type="project" value="InterPro"/>
</dbReference>